<dbReference type="InterPro" id="IPR050482">
    <property type="entry name" value="Sensor_HK_TwoCompSys"/>
</dbReference>
<evidence type="ECO:0000256" key="1">
    <source>
        <dbReference type="ARBA" id="ARBA00000085"/>
    </source>
</evidence>
<name>A0A5N1J9M4_9BACT</name>
<dbReference type="PANTHER" id="PTHR24421">
    <property type="entry name" value="NITRATE/NITRITE SENSOR PROTEIN NARX-RELATED"/>
    <property type="match status" value="1"/>
</dbReference>
<dbReference type="CDD" id="cd16917">
    <property type="entry name" value="HATPase_UhpB-NarQ-NarX-like"/>
    <property type="match status" value="1"/>
</dbReference>
<dbReference type="InterPro" id="IPR036890">
    <property type="entry name" value="HATPase_C_sf"/>
</dbReference>
<comment type="catalytic activity">
    <reaction evidence="1">
        <text>ATP + protein L-histidine = ADP + protein N-phospho-L-histidine.</text>
        <dbReference type="EC" id="2.7.13.3"/>
    </reaction>
</comment>
<dbReference type="RefSeq" id="WP_150881051.1">
    <property type="nucleotide sequence ID" value="NZ_VTWS01000009.1"/>
</dbReference>
<dbReference type="SUPFAM" id="SSF55874">
    <property type="entry name" value="ATPase domain of HSP90 chaperone/DNA topoisomerase II/histidine kinase"/>
    <property type="match status" value="1"/>
</dbReference>
<dbReference type="Gene3D" id="1.25.40.10">
    <property type="entry name" value="Tetratricopeptide repeat domain"/>
    <property type="match status" value="2"/>
</dbReference>
<dbReference type="InterPro" id="IPR019734">
    <property type="entry name" value="TPR_rpt"/>
</dbReference>
<feature type="chain" id="PRO_5024869632" description="histidine kinase" evidence="7">
    <location>
        <begin position="23"/>
        <end position="701"/>
    </location>
</feature>
<dbReference type="AlphaFoldDB" id="A0A5N1J9M4"/>
<dbReference type="Gene3D" id="1.20.5.1930">
    <property type="match status" value="1"/>
</dbReference>
<evidence type="ECO:0000259" key="8">
    <source>
        <dbReference type="SMART" id="SM00387"/>
    </source>
</evidence>
<dbReference type="EC" id="2.7.13.3" evidence="2"/>
<accession>A0A5N1J9M4</accession>
<keyword evidence="7" id="KW-0732">Signal</keyword>
<evidence type="ECO:0000256" key="4">
    <source>
        <dbReference type="ARBA" id="ARBA00022777"/>
    </source>
</evidence>
<dbReference type="GO" id="GO:0000160">
    <property type="term" value="P:phosphorelay signal transduction system"/>
    <property type="evidence" value="ECO:0007669"/>
    <property type="project" value="UniProtKB-KW"/>
</dbReference>
<dbReference type="SMART" id="SM00387">
    <property type="entry name" value="HATPase_c"/>
    <property type="match status" value="1"/>
</dbReference>
<reference evidence="9 10" key="1">
    <citation type="submission" date="2019-09" db="EMBL/GenBank/DDBJ databases">
        <title>Genome Sequence of Larkinella sp MA1.</title>
        <authorList>
            <person name="Srinivasan S."/>
        </authorList>
    </citation>
    <scope>NUCLEOTIDE SEQUENCE [LARGE SCALE GENOMIC DNA]</scope>
    <source>
        <strain evidence="9 10">MA1</strain>
    </source>
</reference>
<sequence>MKWFQRVVLLISWLGSSASLLAQRYYTPPFDFDRSMDRAYVDSLLKTTRIRLLGLDRLRPAPTVDTARMEYLHFMAYVHYSGMTHRDSALLVANHLIHLAERKKNIKYQIKGLLVTERYYREVKTDYPRAIKLNHRLLSLIETAPEVYALYFWRIYRNLGHISSSIGEDGEAVAYLQKSIAWFGKDKKIDPVHLSDLHRILANAYKGQQQLAEAEMHALRAWDILNQQPRVSISNKAYLTNDIGLVYNLQQKFTQAIPYLKQSVAYWEQLKAPLPQADALADLAVSYLGNKQYDEAIANAKEALAKNQKVHAPMLTAYSVLMNAYEHQQDWKSAFAYQRLYNDKKREEQRAINQTESLRSKARFDRERLETAYRQERLLQNQRYQTLAKQAEIDRLNNTFKTNEFRRLAQTNALKHQLETQQLKTAAAQKQATQQATIKQLHIDQLRLGLSAQKRIRNLLYIGIAIISSLGFLLLYYSLRLRRTNLTLRTKNREIEMALIKGQTLERKRVATELHDRVSSLLGATKMTFQTMDADILSPRNKTLYENSLNLLNDAVTQVHQLSRNILPEQLLQQDLLVSLKSLVKKLNLVEKTVFSLNYDPSGKLPLSPEVKFNLYVICLELCTNILRHAQARQAHIKLIWYDKWLAVQVLDDGIGLNPSVEGGTGLHNIRERAETIGARFWLESSELAGTKASVLLPLPE</sequence>
<dbReference type="Proteomes" id="UP000326344">
    <property type="component" value="Unassembled WGS sequence"/>
</dbReference>
<dbReference type="PANTHER" id="PTHR24421:SF10">
    <property type="entry name" value="NITRATE_NITRITE SENSOR PROTEIN NARQ"/>
    <property type="match status" value="1"/>
</dbReference>
<keyword evidence="6" id="KW-0472">Membrane</keyword>
<dbReference type="EMBL" id="VTWS01000009">
    <property type="protein sequence ID" value="KAA9346793.1"/>
    <property type="molecule type" value="Genomic_DNA"/>
</dbReference>
<evidence type="ECO:0000313" key="9">
    <source>
        <dbReference type="EMBL" id="KAA9346793.1"/>
    </source>
</evidence>
<evidence type="ECO:0000256" key="5">
    <source>
        <dbReference type="ARBA" id="ARBA00023012"/>
    </source>
</evidence>
<feature type="transmembrane region" description="Helical" evidence="6">
    <location>
        <begin position="459"/>
        <end position="479"/>
    </location>
</feature>
<dbReference type="Pfam" id="PF13424">
    <property type="entry name" value="TPR_12"/>
    <property type="match status" value="1"/>
</dbReference>
<dbReference type="SMART" id="SM00028">
    <property type="entry name" value="TPR"/>
    <property type="match status" value="4"/>
</dbReference>
<keyword evidence="4" id="KW-0418">Kinase</keyword>
<feature type="domain" description="Histidine kinase/HSP90-like ATPase" evidence="8">
    <location>
        <begin position="610"/>
        <end position="701"/>
    </location>
</feature>
<proteinExistence type="predicted"/>
<dbReference type="Pfam" id="PF02518">
    <property type="entry name" value="HATPase_c"/>
    <property type="match status" value="1"/>
</dbReference>
<keyword evidence="10" id="KW-1185">Reference proteome</keyword>
<keyword evidence="3" id="KW-0808">Transferase</keyword>
<comment type="caution">
    <text evidence="9">The sequence shown here is derived from an EMBL/GenBank/DDBJ whole genome shotgun (WGS) entry which is preliminary data.</text>
</comment>
<evidence type="ECO:0000256" key="7">
    <source>
        <dbReference type="SAM" id="SignalP"/>
    </source>
</evidence>
<dbReference type="Gene3D" id="3.30.565.10">
    <property type="entry name" value="Histidine kinase-like ATPase, C-terminal domain"/>
    <property type="match status" value="1"/>
</dbReference>
<keyword evidence="6" id="KW-1133">Transmembrane helix</keyword>
<feature type="signal peptide" evidence="7">
    <location>
        <begin position="1"/>
        <end position="22"/>
    </location>
</feature>
<dbReference type="GO" id="GO:0004673">
    <property type="term" value="F:protein histidine kinase activity"/>
    <property type="evidence" value="ECO:0007669"/>
    <property type="project" value="UniProtKB-EC"/>
</dbReference>
<dbReference type="SUPFAM" id="SSF48452">
    <property type="entry name" value="TPR-like"/>
    <property type="match status" value="1"/>
</dbReference>
<evidence type="ECO:0000256" key="3">
    <source>
        <dbReference type="ARBA" id="ARBA00022679"/>
    </source>
</evidence>
<evidence type="ECO:0000256" key="2">
    <source>
        <dbReference type="ARBA" id="ARBA00012438"/>
    </source>
</evidence>
<gene>
    <name evidence="9" type="ORF">F0P93_27730</name>
</gene>
<protein>
    <recommendedName>
        <fullName evidence="2">histidine kinase</fullName>
        <ecNumber evidence="2">2.7.13.3</ecNumber>
    </recommendedName>
</protein>
<evidence type="ECO:0000256" key="6">
    <source>
        <dbReference type="SAM" id="Phobius"/>
    </source>
</evidence>
<keyword evidence="5" id="KW-0902">Two-component regulatory system</keyword>
<dbReference type="InterPro" id="IPR011990">
    <property type="entry name" value="TPR-like_helical_dom_sf"/>
</dbReference>
<evidence type="ECO:0000313" key="10">
    <source>
        <dbReference type="Proteomes" id="UP000326344"/>
    </source>
</evidence>
<keyword evidence="6" id="KW-0812">Transmembrane</keyword>
<dbReference type="InterPro" id="IPR003594">
    <property type="entry name" value="HATPase_dom"/>
</dbReference>
<organism evidence="9 10">
    <name type="scientific">Larkinella humicola</name>
    <dbReference type="NCBI Taxonomy" id="2607654"/>
    <lineage>
        <taxon>Bacteria</taxon>
        <taxon>Pseudomonadati</taxon>
        <taxon>Bacteroidota</taxon>
        <taxon>Cytophagia</taxon>
        <taxon>Cytophagales</taxon>
        <taxon>Spirosomataceae</taxon>
        <taxon>Larkinella</taxon>
    </lineage>
</organism>